<dbReference type="CDD" id="cd16653">
    <property type="entry name" value="RING-like_Rtf2"/>
    <property type="match status" value="1"/>
</dbReference>
<dbReference type="Pfam" id="PF00989">
    <property type="entry name" value="PAS"/>
    <property type="match status" value="1"/>
</dbReference>
<dbReference type="SMART" id="SM00353">
    <property type="entry name" value="HLH"/>
    <property type="match status" value="1"/>
</dbReference>
<evidence type="ECO:0000256" key="4">
    <source>
        <dbReference type="ARBA" id="ARBA00023125"/>
    </source>
</evidence>
<comment type="subcellular location">
    <subcellularLocation>
        <location evidence="1">Nucleus</location>
    </subcellularLocation>
</comment>
<dbReference type="GO" id="GO:0005667">
    <property type="term" value="C:transcription regulator complex"/>
    <property type="evidence" value="ECO:0007669"/>
    <property type="project" value="InterPro"/>
</dbReference>
<dbReference type="GO" id="GO:0005634">
    <property type="term" value="C:nucleus"/>
    <property type="evidence" value="ECO:0007669"/>
    <property type="project" value="UniProtKB-SubCell"/>
</dbReference>
<dbReference type="PANTHER" id="PTHR23042">
    <property type="entry name" value="CIRCADIAN PROTEIN CLOCK/ARNT/BMAL/PAS"/>
    <property type="match status" value="1"/>
</dbReference>
<dbReference type="InterPro" id="IPR027799">
    <property type="entry name" value="Rtf2_RING-finger"/>
</dbReference>
<evidence type="ECO:0000313" key="12">
    <source>
        <dbReference type="WBParaSite" id="GPLIN_000035200"/>
    </source>
</evidence>
<dbReference type="AlphaFoldDB" id="A0A183BIC3"/>
<reference evidence="12" key="3">
    <citation type="submission" date="2016-06" db="UniProtKB">
        <authorList>
            <consortium name="WormBaseParasite"/>
        </authorList>
    </citation>
    <scope>IDENTIFICATION</scope>
</reference>
<name>A0A183BIC3_GLOPA</name>
<evidence type="ECO:0000259" key="9">
    <source>
        <dbReference type="PROSITE" id="PS50112"/>
    </source>
</evidence>
<keyword evidence="3" id="KW-0805">Transcription regulation</keyword>
<evidence type="ECO:0000259" key="10">
    <source>
        <dbReference type="PROSITE" id="PS50888"/>
    </source>
</evidence>
<dbReference type="SUPFAM" id="SSF55785">
    <property type="entry name" value="PYP-like sensor domain (PAS domain)"/>
    <property type="match status" value="1"/>
</dbReference>
<dbReference type="Gene3D" id="3.30.450.20">
    <property type="entry name" value="PAS domain"/>
    <property type="match status" value="1"/>
</dbReference>
<keyword evidence="2" id="KW-0677">Repeat</keyword>
<keyword evidence="11" id="KW-1185">Reference proteome</keyword>
<dbReference type="InterPro" id="IPR000014">
    <property type="entry name" value="PAS"/>
</dbReference>
<dbReference type="CDD" id="cd00130">
    <property type="entry name" value="PAS"/>
    <property type="match status" value="1"/>
</dbReference>
<evidence type="ECO:0000256" key="5">
    <source>
        <dbReference type="ARBA" id="ARBA00023163"/>
    </source>
</evidence>
<dbReference type="PROSITE" id="PS50888">
    <property type="entry name" value="BHLH"/>
    <property type="match status" value="1"/>
</dbReference>
<dbReference type="SMART" id="SM00091">
    <property type="entry name" value="PAS"/>
    <property type="match status" value="1"/>
</dbReference>
<reference evidence="11" key="1">
    <citation type="submission" date="2013-12" db="EMBL/GenBank/DDBJ databases">
        <authorList>
            <person name="Aslett M."/>
        </authorList>
    </citation>
    <scope>NUCLEOTIDE SEQUENCE [LARGE SCALE GENOMIC DNA]</scope>
    <source>
        <strain evidence="11">Lindley</strain>
    </source>
</reference>
<dbReference type="GO" id="GO:0003677">
    <property type="term" value="F:DNA binding"/>
    <property type="evidence" value="ECO:0007669"/>
    <property type="project" value="UniProtKB-KW"/>
</dbReference>
<evidence type="ECO:0000256" key="8">
    <source>
        <dbReference type="SAM" id="MobiDB-lite"/>
    </source>
</evidence>
<organism evidence="11 12">
    <name type="scientific">Globodera pallida</name>
    <name type="common">Potato cyst nematode worm</name>
    <name type="synonym">Heterodera pallida</name>
    <dbReference type="NCBI Taxonomy" id="36090"/>
    <lineage>
        <taxon>Eukaryota</taxon>
        <taxon>Metazoa</taxon>
        <taxon>Ecdysozoa</taxon>
        <taxon>Nematoda</taxon>
        <taxon>Chromadorea</taxon>
        <taxon>Rhabditida</taxon>
        <taxon>Tylenchina</taxon>
        <taxon>Tylenchomorpha</taxon>
        <taxon>Tylenchoidea</taxon>
        <taxon>Heteroderidae</taxon>
        <taxon>Heteroderinae</taxon>
        <taxon>Globodera</taxon>
    </lineage>
</organism>
<proteinExistence type="predicted"/>
<dbReference type="InterPro" id="IPR001067">
    <property type="entry name" value="Nuc_translocat"/>
</dbReference>
<dbReference type="Proteomes" id="UP000050741">
    <property type="component" value="Unassembled WGS sequence"/>
</dbReference>
<protein>
    <recommendedName>
        <fullName evidence="7">Aryl hydrocarbon receptor nuclear translocator homolog</fullName>
    </recommendedName>
</protein>
<accession>A0A183BIC3</accession>
<evidence type="ECO:0000256" key="2">
    <source>
        <dbReference type="ARBA" id="ARBA00022737"/>
    </source>
</evidence>
<dbReference type="InterPro" id="IPR035965">
    <property type="entry name" value="PAS-like_dom_sf"/>
</dbReference>
<dbReference type="InterPro" id="IPR013767">
    <property type="entry name" value="PAS_fold"/>
</dbReference>
<dbReference type="WBParaSite" id="GPLIN_000035200">
    <property type="protein sequence ID" value="GPLIN_000035200"/>
    <property type="gene ID" value="GPLIN_000035200"/>
</dbReference>
<dbReference type="FunFam" id="4.10.280.10:FF:000011">
    <property type="entry name" value="Aryl hydrocarbon receptor nuclear translocator 2"/>
    <property type="match status" value="1"/>
</dbReference>
<dbReference type="GO" id="GO:0005737">
    <property type="term" value="C:cytoplasm"/>
    <property type="evidence" value="ECO:0007669"/>
    <property type="project" value="InterPro"/>
</dbReference>
<dbReference type="GO" id="GO:0003700">
    <property type="term" value="F:DNA-binding transcription factor activity"/>
    <property type="evidence" value="ECO:0007669"/>
    <property type="project" value="InterPro"/>
</dbReference>
<dbReference type="Pfam" id="PF04641">
    <property type="entry name" value="Rtf2"/>
    <property type="match status" value="1"/>
</dbReference>
<evidence type="ECO:0000256" key="6">
    <source>
        <dbReference type="ARBA" id="ARBA00023242"/>
    </source>
</evidence>
<keyword evidence="6" id="KW-0539">Nucleus</keyword>
<reference evidence="11" key="2">
    <citation type="submission" date="2014-05" db="EMBL/GenBank/DDBJ databases">
        <title>The genome and life-stage specific transcriptomes of Globodera pallida elucidate key aspects of plant parasitism by a cyst nematode.</title>
        <authorList>
            <person name="Cotton J.A."/>
            <person name="Lilley C.J."/>
            <person name="Jones L.M."/>
            <person name="Kikuchi T."/>
            <person name="Reid A.J."/>
            <person name="Thorpe P."/>
            <person name="Tsai I.J."/>
            <person name="Beasley H."/>
            <person name="Blok V."/>
            <person name="Cock P.J.A."/>
            <person name="Van den Akker S.E."/>
            <person name="Holroyd N."/>
            <person name="Hunt M."/>
            <person name="Mantelin S."/>
            <person name="Naghra H."/>
            <person name="Pain A."/>
            <person name="Palomares-Rius J.E."/>
            <person name="Zarowiecki M."/>
            <person name="Berriman M."/>
            <person name="Jones J.T."/>
            <person name="Urwin P.E."/>
        </authorList>
    </citation>
    <scope>NUCLEOTIDE SEQUENCE [LARGE SCALE GENOMIC DNA]</scope>
    <source>
        <strain evidence="11">Lindley</strain>
    </source>
</reference>
<dbReference type="GO" id="GO:0045944">
    <property type="term" value="P:positive regulation of transcription by RNA polymerase II"/>
    <property type="evidence" value="ECO:0007669"/>
    <property type="project" value="UniProtKB-ARBA"/>
</dbReference>
<dbReference type="SUPFAM" id="SSF47459">
    <property type="entry name" value="HLH, helix-loop-helix DNA-binding domain"/>
    <property type="match status" value="1"/>
</dbReference>
<evidence type="ECO:0000256" key="1">
    <source>
        <dbReference type="ARBA" id="ARBA00004123"/>
    </source>
</evidence>
<keyword evidence="5" id="KW-0804">Transcription</keyword>
<dbReference type="PROSITE" id="PS50112">
    <property type="entry name" value="PAS"/>
    <property type="match status" value="1"/>
</dbReference>
<sequence length="684" mass="77429">MGADGGTIPKRCELVRKKKKKEKIEKSYESATKWRTCQLSQQPLKKPIVCCKLGRLYNKEAVLEAKLDKTLSKNKATEHIHAFADVKELKLADNRAWKDNGPEKDMNESPWVCPITALPMNGVNVFFVNWKCGCVFSEKAHNELKTNSCYGCGGPMDEGQFIKLYPEEELFRIYQQRLDELAQRRQKKADEKVGEKKRKLTSDGKSADHPKKNKAEDETRFGSIQDNPNVPKAVKSMFTTSEEAKKQPTAHWTQQRKEENLAGISIFMSRERTPFIWSNDGIERFARENHSEIERRRRNKMTHYINELADMVPQCAALGRKPDKLTILRMAVSHMKLTRGNELKHLILEAANGFLFVVACETARIIYVSDSILPVLNVSQEEWLNSLFYDLLHPEDVDKVRDQLCGTDSSHNRVLDMKTGTVKKDHSSARVHLNCRRGFICRMRIGARSIGSLPRLRNCHPIFEFGGRSFVAVHCTGYLKSNAPLVNGVSQSDAGACLVAIARLQLPSMLNSPESGHAVHSNKITFRLTRDGIVTFADQKTISCKWCQYNPKKVKHLPVSFDACAFTNPHSGKLEFVIATIVVEQEEENKLEPLFEPHQQNIVNMNWPDAISLPGIGGVSSTSLNCSNLPMDPSNVYLPNSMLTSVSDDQRRWIPQFGNTETAVGLDMAVNVVWPEQQQQNFMQ</sequence>
<keyword evidence="4" id="KW-0238">DNA-binding</keyword>
<feature type="region of interest" description="Disordered" evidence="8">
    <location>
        <begin position="185"/>
        <end position="231"/>
    </location>
</feature>
<dbReference type="Pfam" id="PF00010">
    <property type="entry name" value="HLH"/>
    <property type="match status" value="1"/>
</dbReference>
<evidence type="ECO:0000256" key="3">
    <source>
        <dbReference type="ARBA" id="ARBA00023015"/>
    </source>
</evidence>
<dbReference type="InterPro" id="IPR011598">
    <property type="entry name" value="bHLH_dom"/>
</dbReference>
<feature type="domain" description="BHLH" evidence="10">
    <location>
        <begin position="285"/>
        <end position="338"/>
    </location>
</feature>
<dbReference type="PRINTS" id="PR00785">
    <property type="entry name" value="NCTRNSLOCATR"/>
</dbReference>
<dbReference type="InterPro" id="IPR050933">
    <property type="entry name" value="Circadian_TF"/>
</dbReference>
<evidence type="ECO:0000313" key="11">
    <source>
        <dbReference type="Proteomes" id="UP000050741"/>
    </source>
</evidence>
<feature type="domain" description="PAS" evidence="9">
    <location>
        <begin position="347"/>
        <end position="404"/>
    </location>
</feature>
<dbReference type="Gene3D" id="4.10.280.10">
    <property type="entry name" value="Helix-loop-helix DNA-binding domain"/>
    <property type="match status" value="1"/>
</dbReference>
<dbReference type="InterPro" id="IPR036638">
    <property type="entry name" value="HLH_DNA-bd_sf"/>
</dbReference>
<dbReference type="GO" id="GO:0046983">
    <property type="term" value="F:protein dimerization activity"/>
    <property type="evidence" value="ECO:0007669"/>
    <property type="project" value="InterPro"/>
</dbReference>
<evidence type="ECO:0000256" key="7">
    <source>
        <dbReference type="ARBA" id="ARBA00073216"/>
    </source>
</evidence>
<feature type="compositionally biased region" description="Basic and acidic residues" evidence="8">
    <location>
        <begin position="185"/>
        <end position="220"/>
    </location>
</feature>